<feature type="compositionally biased region" description="Low complexity" evidence="1">
    <location>
        <begin position="413"/>
        <end position="434"/>
    </location>
</feature>
<proteinExistence type="predicted"/>
<dbReference type="Proteomes" id="UP000279562">
    <property type="component" value="Unassembled WGS sequence"/>
</dbReference>
<dbReference type="EMBL" id="RQYF01000016">
    <property type="protein sequence ID" value="RRD92057.1"/>
    <property type="molecule type" value="Genomic_DNA"/>
</dbReference>
<evidence type="ECO:0000259" key="2">
    <source>
        <dbReference type="PROSITE" id="PS51411"/>
    </source>
</evidence>
<name>A0A3P2A9H6_9BACE</name>
<feature type="compositionally biased region" description="Basic and acidic residues" evidence="1">
    <location>
        <begin position="362"/>
        <end position="373"/>
    </location>
</feature>
<feature type="compositionally biased region" description="Basic and acidic residues" evidence="1">
    <location>
        <begin position="328"/>
        <end position="352"/>
    </location>
</feature>
<dbReference type="GO" id="GO:0005737">
    <property type="term" value="C:cytoplasm"/>
    <property type="evidence" value="ECO:0007669"/>
    <property type="project" value="TreeGrafter"/>
</dbReference>
<dbReference type="Pfam" id="PF04468">
    <property type="entry name" value="PSP1"/>
    <property type="match status" value="1"/>
</dbReference>
<evidence type="ECO:0000256" key="1">
    <source>
        <dbReference type="SAM" id="MobiDB-lite"/>
    </source>
</evidence>
<evidence type="ECO:0000313" key="3">
    <source>
        <dbReference type="EMBL" id="RRD92057.1"/>
    </source>
</evidence>
<keyword evidence="4" id="KW-1185">Reference proteome</keyword>
<dbReference type="InterPro" id="IPR047767">
    <property type="entry name" value="PSP1-like"/>
</dbReference>
<protein>
    <recommendedName>
        <fullName evidence="2">PSP1 C-terminal domain-containing protein</fullName>
    </recommendedName>
</protein>
<dbReference type="RefSeq" id="WP_125238869.1">
    <property type="nucleotide sequence ID" value="NZ_RQYF01000016.1"/>
</dbReference>
<dbReference type="PANTHER" id="PTHR43830">
    <property type="entry name" value="PROTEIN PSP1"/>
    <property type="match status" value="1"/>
</dbReference>
<feature type="compositionally biased region" description="Low complexity" evidence="1">
    <location>
        <begin position="442"/>
        <end position="460"/>
    </location>
</feature>
<feature type="domain" description="PSP1 C-terminal" evidence="2">
    <location>
        <begin position="105"/>
        <end position="190"/>
    </location>
</feature>
<accession>A0A3P2A9H6</accession>
<comment type="caution">
    <text evidence="3">The sequence shown here is derived from an EMBL/GenBank/DDBJ whole genome shotgun (WGS) entry which is preliminary data.</text>
</comment>
<dbReference type="NCBIfam" id="NF041131">
    <property type="entry name" value="RicT_YaaT_fam"/>
    <property type="match status" value="1"/>
</dbReference>
<sequence>MEYKLYNGSGKLCCKSCGKQDKQLNTYDWLADIPGNTEENDLVEVQFKNTRKGYFHNSNKIELEKGDIVAVEANPGHDIGVVTLTGRLVPLQMRKANIKSETDIKRIYRKAKPVDMEKYNEAKEREHATMIRARQIALNLQLNMKIGDVEYQGDGNKAIFYYIADERVDFRQLIKVLADAFRVRIEMKQIGARQEAGRIGGIGPCGRELCCSTWMTSFVSVSTSAARFQDISLNPQKLAGQCAKLKCCLNYEVDCYVEAQKRLPSREIELETKDGVFYFFKADILSNQITYSTDKNIPANLVTISGRRAFEIIGLNKRGIKPDSLSEDSQRPEAKKPVDLLEQESLTRFDRNRKNKNGGENNGRHNGENNDGRNKKKKKNNNGNGRPQNGEQQDALRNNGAKEQARQEQSATGQKQQPKQGQPSQKQGGQQPGQKEARQGERPQQQNNNRRPLRNNTPKPQGERPAANDKPAQA</sequence>
<dbReference type="AlphaFoldDB" id="A0A3P2A9H6"/>
<feature type="compositionally biased region" description="Low complexity" evidence="1">
    <location>
        <begin position="381"/>
        <end position="392"/>
    </location>
</feature>
<reference evidence="3 4" key="1">
    <citation type="submission" date="2018-11" db="EMBL/GenBank/DDBJ databases">
        <title>Genomes From Bacteria Associated with the Canine Oral Cavity: a Test Case for Automated Genome-Based Taxonomic Assignment.</title>
        <authorList>
            <person name="Coil D.A."/>
            <person name="Jospin G."/>
            <person name="Darling A.E."/>
            <person name="Wallis C."/>
            <person name="Davis I.J."/>
            <person name="Harris S."/>
            <person name="Eisen J.A."/>
            <person name="Holcombe L.J."/>
            <person name="O'Flynn C."/>
        </authorList>
    </citation>
    <scope>NUCLEOTIDE SEQUENCE [LARGE SCALE GENOMIC DNA]</scope>
    <source>
        <strain evidence="3 4">OH1047_COT-310</strain>
    </source>
</reference>
<evidence type="ECO:0000313" key="4">
    <source>
        <dbReference type="Proteomes" id="UP000279562"/>
    </source>
</evidence>
<feature type="region of interest" description="Disordered" evidence="1">
    <location>
        <begin position="320"/>
        <end position="474"/>
    </location>
</feature>
<organism evidence="3 4">
    <name type="scientific">Prevotella heparinolytica</name>
    <dbReference type="NCBI Taxonomy" id="28113"/>
    <lineage>
        <taxon>Bacteria</taxon>
        <taxon>Pseudomonadati</taxon>
        <taxon>Bacteroidota</taxon>
        <taxon>Bacteroidia</taxon>
        <taxon>Bacteroidales</taxon>
        <taxon>Bacteroidaceae</taxon>
        <taxon>Bacteroides</taxon>
    </lineage>
</organism>
<dbReference type="InterPro" id="IPR007557">
    <property type="entry name" value="PSP1_C"/>
</dbReference>
<dbReference type="PANTHER" id="PTHR43830:SF3">
    <property type="entry name" value="PROTEIN PSP1"/>
    <property type="match status" value="1"/>
</dbReference>
<dbReference type="PROSITE" id="PS51411">
    <property type="entry name" value="PSP1_C"/>
    <property type="match status" value="1"/>
</dbReference>
<gene>
    <name evidence="3" type="ORF">EII33_05615</name>
</gene>